<dbReference type="RefSeq" id="WP_183730976.1">
    <property type="nucleotide sequence ID" value="NZ_JACHBW010000023.1"/>
</dbReference>
<dbReference type="EMBL" id="JACHBW010000023">
    <property type="protein sequence ID" value="MBB6106186.1"/>
    <property type="molecule type" value="Genomic_DNA"/>
</dbReference>
<dbReference type="AlphaFoldDB" id="A0A7W9U361"/>
<dbReference type="Pfam" id="PF13503">
    <property type="entry name" value="DUF4123"/>
    <property type="match status" value="1"/>
</dbReference>
<reference evidence="2 3" key="1">
    <citation type="submission" date="2020-08" db="EMBL/GenBank/DDBJ databases">
        <title>Above-ground endophytic microbial communities from plants in different locations in the United States.</title>
        <authorList>
            <person name="Frank C."/>
        </authorList>
    </citation>
    <scope>NUCLEOTIDE SEQUENCE [LARGE SCALE GENOMIC DNA]</scope>
    <source>
        <strain evidence="2 3">WP4_2_2</strain>
    </source>
</reference>
<accession>A0A7W9U361</accession>
<feature type="domain" description="DUF4123" evidence="1">
    <location>
        <begin position="27"/>
        <end position="147"/>
    </location>
</feature>
<organism evidence="2 3">
    <name type="scientific">Paraburkholderia bannensis</name>
    <dbReference type="NCBI Taxonomy" id="765414"/>
    <lineage>
        <taxon>Bacteria</taxon>
        <taxon>Pseudomonadati</taxon>
        <taxon>Pseudomonadota</taxon>
        <taxon>Betaproteobacteria</taxon>
        <taxon>Burkholderiales</taxon>
        <taxon>Burkholderiaceae</taxon>
        <taxon>Paraburkholderia</taxon>
    </lineage>
</organism>
<comment type="caution">
    <text evidence="2">The sequence shown here is derived from an EMBL/GenBank/DDBJ whole genome shotgun (WGS) entry which is preliminary data.</text>
</comment>
<evidence type="ECO:0000313" key="3">
    <source>
        <dbReference type="Proteomes" id="UP000571554"/>
    </source>
</evidence>
<evidence type="ECO:0000313" key="2">
    <source>
        <dbReference type="EMBL" id="MBB6106186.1"/>
    </source>
</evidence>
<dbReference type="InterPro" id="IPR025391">
    <property type="entry name" value="DUF4123"/>
</dbReference>
<gene>
    <name evidence="2" type="ORF">F4827_006057</name>
</gene>
<dbReference type="Proteomes" id="UP000571554">
    <property type="component" value="Unassembled WGS sequence"/>
</dbReference>
<keyword evidence="3" id="KW-1185">Reference proteome</keyword>
<evidence type="ECO:0000259" key="1">
    <source>
        <dbReference type="Pfam" id="PF13503"/>
    </source>
</evidence>
<protein>
    <recommendedName>
        <fullName evidence="1">DUF4123 domain-containing protein</fullName>
    </recommendedName>
</protein>
<name>A0A7W9U361_9BURK</name>
<sequence>MTSETQADPARRIIETALAGTTGLHAYVLVDGALLQTQSAAQQERWPFFLALPLLANADLDAQAVGPLLYELPSASESDDTGAAVETGIVWPASSVIVSRLSLNELATHLRPMLDVQLEQMDSTMLMRFFDPRVLPFWLDMLPMEHRAWLARGVHDWIYLDAHQNLRSARIETAHKPGEIDVIAQFPLHLSQQQEDDLLAACYPYTMIERLRSEFGTLMERVPLAKQYDFVRDQLDRCRAHGAESPASLITWCELALRYGPHFDEHPAMQPAIAALDDGQTFSQALALVPSGEWARMQAEVAN</sequence>
<proteinExistence type="predicted"/>